<dbReference type="PIRSF" id="PIRSF018637">
    <property type="entry name" value="TrmK"/>
    <property type="match status" value="1"/>
</dbReference>
<dbReference type="Gene3D" id="1.10.287.1890">
    <property type="match status" value="1"/>
</dbReference>
<accession>A0ABS3L7A1</accession>
<dbReference type="EMBL" id="JAFREM010000008">
    <property type="protein sequence ID" value="MBO1305502.1"/>
    <property type="molecule type" value="Genomic_DNA"/>
</dbReference>
<comment type="caution">
    <text evidence="2">The sequence shown here is derived from an EMBL/GenBank/DDBJ whole genome shotgun (WGS) entry which is preliminary data.</text>
</comment>
<evidence type="ECO:0000313" key="2">
    <source>
        <dbReference type="EMBL" id="MBO1305502.1"/>
    </source>
</evidence>
<name>A0ABS3L7A1_9ENTE</name>
<dbReference type="PANTHER" id="PTHR38451:SF1">
    <property type="entry name" value="TRNA (ADENINE(22)-N(1))-METHYLTRANSFERASE"/>
    <property type="match status" value="1"/>
</dbReference>
<keyword evidence="1" id="KW-0175">Coiled coil</keyword>
<dbReference type="SUPFAM" id="SSF53335">
    <property type="entry name" value="S-adenosyl-L-methionine-dependent methyltransferases"/>
    <property type="match status" value="1"/>
</dbReference>
<protein>
    <submittedName>
        <fullName evidence="2">tRNA (Adenine-N(1))-methyltransferase</fullName>
    </submittedName>
</protein>
<evidence type="ECO:0000256" key="1">
    <source>
        <dbReference type="SAM" id="Coils"/>
    </source>
</evidence>
<reference evidence="2 3" key="1">
    <citation type="submission" date="2021-03" db="EMBL/GenBank/DDBJ databases">
        <title>Enterococcal diversity collection.</title>
        <authorList>
            <person name="Gilmore M.S."/>
            <person name="Schwartzman J."/>
            <person name="Van Tyne D."/>
            <person name="Martin M."/>
            <person name="Earl A.M."/>
            <person name="Manson A.L."/>
            <person name="Straub T."/>
            <person name="Salamzade R."/>
            <person name="Saavedra J."/>
            <person name="Lebreton F."/>
            <person name="Prichula J."/>
            <person name="Schaufler K."/>
            <person name="Gaca A."/>
            <person name="Sgardioli B."/>
            <person name="Wagenaar J."/>
            <person name="Strong T."/>
        </authorList>
    </citation>
    <scope>NUCLEOTIDE SEQUENCE [LARGE SCALE GENOMIC DNA]</scope>
    <source>
        <strain evidence="2 3">669A</strain>
    </source>
</reference>
<dbReference type="RefSeq" id="WP_207672443.1">
    <property type="nucleotide sequence ID" value="NZ_JAFREM010000008.1"/>
</dbReference>
<dbReference type="Proteomes" id="UP000664601">
    <property type="component" value="Unassembled WGS sequence"/>
</dbReference>
<proteinExistence type="predicted"/>
<dbReference type="InterPro" id="IPR029063">
    <property type="entry name" value="SAM-dependent_MTases_sf"/>
</dbReference>
<dbReference type="InterPro" id="IPR006901">
    <property type="entry name" value="TrmK"/>
</dbReference>
<dbReference type="Pfam" id="PF04816">
    <property type="entry name" value="TrmK"/>
    <property type="match status" value="1"/>
</dbReference>
<feature type="coiled-coil region" evidence="1">
    <location>
        <begin position="190"/>
        <end position="224"/>
    </location>
</feature>
<keyword evidence="3" id="KW-1185">Reference proteome</keyword>
<gene>
    <name evidence="2" type="ORF">JZO70_04980</name>
</gene>
<sequence length="236" mass="26536">MNANELSPRLQVVADYVPKDARLADIGSDHAYLPVALVLNKKIQYAIAGEVVQGPYEAAQRQVAKNGLGESIEVRLADGMEAVFLEDQVDAVTICGMGGVLIRDILARGKNLQRLSGSEKLILQPNVGEKQLREWLTVEGYTITAEEILEDHRKVYEVIVAEKLEAAAEYTPQELLFGPFLLQERSAIFLEKWQRQLEKLEKVRANLARSDQQLAEKIAQVEQEIQWIQEVLDESK</sequence>
<evidence type="ECO:0000313" key="3">
    <source>
        <dbReference type="Proteomes" id="UP000664601"/>
    </source>
</evidence>
<dbReference type="PANTHER" id="PTHR38451">
    <property type="entry name" value="TRNA (ADENINE(22)-N(1))-METHYLTRANSFERASE"/>
    <property type="match status" value="1"/>
</dbReference>
<organism evidence="2 3">
    <name type="scientific">Candidatus Enterococcus moelleringii</name>
    <dbReference type="NCBI Taxonomy" id="2815325"/>
    <lineage>
        <taxon>Bacteria</taxon>
        <taxon>Bacillati</taxon>
        <taxon>Bacillota</taxon>
        <taxon>Bacilli</taxon>
        <taxon>Lactobacillales</taxon>
        <taxon>Enterococcaceae</taxon>
        <taxon>Enterococcus</taxon>
    </lineage>
</organism>
<dbReference type="Gene3D" id="3.40.50.150">
    <property type="entry name" value="Vaccinia Virus protein VP39"/>
    <property type="match status" value="1"/>
</dbReference>